<evidence type="ECO:0000256" key="7">
    <source>
        <dbReference type="SAM" id="Phobius"/>
    </source>
</evidence>
<comment type="similarity">
    <text evidence="2">Belongs to the major facilitator superfamily.</text>
</comment>
<dbReference type="Gene3D" id="1.20.1250.20">
    <property type="entry name" value="MFS general substrate transporter like domains"/>
    <property type="match status" value="2"/>
</dbReference>
<dbReference type="GeneID" id="90836656"/>
<accession>A0A0V8GCJ1</accession>
<name>A0A0V8GCJ1_9BACL</name>
<dbReference type="PANTHER" id="PTHR23514:SF3">
    <property type="entry name" value="BYPASS OF STOP CODON PROTEIN 6"/>
    <property type="match status" value="1"/>
</dbReference>
<dbReference type="Proteomes" id="UP000053797">
    <property type="component" value="Unassembled WGS sequence"/>
</dbReference>
<dbReference type="InterPro" id="IPR051788">
    <property type="entry name" value="MFS_Transporter"/>
</dbReference>
<keyword evidence="6 7" id="KW-0472">Membrane</keyword>
<keyword evidence="3" id="KW-0813">Transport</keyword>
<feature type="transmembrane region" description="Helical" evidence="7">
    <location>
        <begin position="199"/>
        <end position="222"/>
    </location>
</feature>
<feature type="transmembrane region" description="Helical" evidence="7">
    <location>
        <begin position="128"/>
        <end position="149"/>
    </location>
</feature>
<comment type="caution">
    <text evidence="9">The sequence shown here is derived from an EMBL/GenBank/DDBJ whole genome shotgun (WGS) entry which is preliminary data.</text>
</comment>
<sequence length="387" mass="41918">MTRLLLPLIYLAFISLGLPDALLGTAWPVMRLDLDAPLDMAGWLFMTIAAGTIVSSLFSGRLIERYSTGPITAASAGLTALALIGFYVAPSLIWLFVLAIPLGLGAGVVDAALNHFVATHYQAHHMNWLHCFWGIGATAGPLIMAGVLLDSGWRLGYLVVGALQLVLMIVLIVSLPLWKRAPKQVSEQVQTVNTSSGKPRGLIAALAAFCFYCGVEAVVGLWGSSYLVQVRSFSVTSAATWISVYYGSITAGRFISGFLSLRWSNRRLIRVGQWTAFVGAACFILAPAAWMPLGFVLVGLGLAPIYPAMLHETPVRFGEAAAQRLMGVQMAFAYTGSTFMPPLFGWLATSYSLSLFHWFTISLIFLMLVATEGLNRMLFRQRLAKAS</sequence>
<feature type="domain" description="Major facilitator superfamily (MFS) profile" evidence="8">
    <location>
        <begin position="5"/>
        <end position="384"/>
    </location>
</feature>
<dbReference type="GO" id="GO:0022857">
    <property type="term" value="F:transmembrane transporter activity"/>
    <property type="evidence" value="ECO:0007669"/>
    <property type="project" value="InterPro"/>
</dbReference>
<dbReference type="InterPro" id="IPR036259">
    <property type="entry name" value="MFS_trans_sf"/>
</dbReference>
<keyword evidence="4 7" id="KW-0812">Transmembrane</keyword>
<reference evidence="9 10" key="1">
    <citation type="journal article" date="2015" name="Int. J. Syst. Evol. Microbiol.">
        <title>Exiguobacterium enclense sp. nov., isolated from sediment.</title>
        <authorList>
            <person name="Dastager S.G."/>
            <person name="Mawlankar R."/>
            <person name="Sonalkar V.V."/>
            <person name="Thorat M.N."/>
            <person name="Mual P."/>
            <person name="Verma A."/>
            <person name="Krishnamurthi S."/>
            <person name="Tang S.K."/>
            <person name="Li W.J."/>
        </authorList>
    </citation>
    <scope>NUCLEOTIDE SEQUENCE [LARGE SCALE GENOMIC DNA]</scope>
    <source>
        <strain evidence="9 10">NIO-1109</strain>
    </source>
</reference>
<evidence type="ECO:0000256" key="5">
    <source>
        <dbReference type="ARBA" id="ARBA00022989"/>
    </source>
</evidence>
<feature type="transmembrane region" description="Helical" evidence="7">
    <location>
        <begin position="40"/>
        <end position="59"/>
    </location>
</feature>
<dbReference type="OrthoDB" id="9795150at2"/>
<evidence type="ECO:0000313" key="10">
    <source>
        <dbReference type="Proteomes" id="UP000053797"/>
    </source>
</evidence>
<gene>
    <name evidence="9" type="ORF">AS033_14700</name>
</gene>
<evidence type="ECO:0000256" key="1">
    <source>
        <dbReference type="ARBA" id="ARBA00004651"/>
    </source>
</evidence>
<dbReference type="PROSITE" id="PS50850">
    <property type="entry name" value="MFS"/>
    <property type="match status" value="1"/>
</dbReference>
<evidence type="ECO:0000256" key="3">
    <source>
        <dbReference type="ARBA" id="ARBA00022448"/>
    </source>
</evidence>
<evidence type="ECO:0000256" key="4">
    <source>
        <dbReference type="ARBA" id="ARBA00022692"/>
    </source>
</evidence>
<feature type="transmembrane region" description="Helical" evidence="7">
    <location>
        <begin position="242"/>
        <end position="261"/>
    </location>
</feature>
<dbReference type="Pfam" id="PF07690">
    <property type="entry name" value="MFS_1"/>
    <property type="match status" value="1"/>
</dbReference>
<dbReference type="InterPro" id="IPR011701">
    <property type="entry name" value="MFS"/>
</dbReference>
<dbReference type="GO" id="GO:0005886">
    <property type="term" value="C:plasma membrane"/>
    <property type="evidence" value="ECO:0007669"/>
    <property type="project" value="UniProtKB-SubCell"/>
</dbReference>
<dbReference type="InterPro" id="IPR020846">
    <property type="entry name" value="MFS_dom"/>
</dbReference>
<dbReference type="AlphaFoldDB" id="A0A0V8GCJ1"/>
<dbReference type="SUPFAM" id="SSF103473">
    <property type="entry name" value="MFS general substrate transporter"/>
    <property type="match status" value="1"/>
</dbReference>
<organism evidence="9 10">
    <name type="scientific">Exiguobacterium indicum</name>
    <dbReference type="NCBI Taxonomy" id="296995"/>
    <lineage>
        <taxon>Bacteria</taxon>
        <taxon>Bacillati</taxon>
        <taxon>Bacillota</taxon>
        <taxon>Bacilli</taxon>
        <taxon>Bacillales</taxon>
        <taxon>Bacillales Family XII. Incertae Sedis</taxon>
        <taxon>Exiguobacterium</taxon>
    </lineage>
</organism>
<dbReference type="EMBL" id="LNQL01000006">
    <property type="protein sequence ID" value="KSU47905.1"/>
    <property type="molecule type" value="Genomic_DNA"/>
</dbReference>
<feature type="transmembrane region" description="Helical" evidence="7">
    <location>
        <begin position="268"/>
        <end position="286"/>
    </location>
</feature>
<evidence type="ECO:0000259" key="8">
    <source>
        <dbReference type="PROSITE" id="PS50850"/>
    </source>
</evidence>
<dbReference type="PANTHER" id="PTHR23514">
    <property type="entry name" value="BYPASS OF STOP CODON PROTEIN 6"/>
    <property type="match status" value="1"/>
</dbReference>
<evidence type="ECO:0000256" key="2">
    <source>
        <dbReference type="ARBA" id="ARBA00008335"/>
    </source>
</evidence>
<feature type="transmembrane region" description="Helical" evidence="7">
    <location>
        <begin position="355"/>
        <end position="375"/>
    </location>
</feature>
<protein>
    <submittedName>
        <fullName evidence="9">MFS transporter</fullName>
    </submittedName>
</protein>
<feature type="transmembrane region" description="Helical" evidence="7">
    <location>
        <begin position="71"/>
        <end position="89"/>
    </location>
</feature>
<evidence type="ECO:0000313" key="9">
    <source>
        <dbReference type="EMBL" id="KSU47905.1"/>
    </source>
</evidence>
<feature type="transmembrane region" description="Helical" evidence="7">
    <location>
        <begin position="155"/>
        <end position="178"/>
    </location>
</feature>
<feature type="transmembrane region" description="Helical" evidence="7">
    <location>
        <begin position="95"/>
        <end position="116"/>
    </location>
</feature>
<proteinExistence type="inferred from homology"/>
<dbReference type="RefSeq" id="WP_058265908.1">
    <property type="nucleotide sequence ID" value="NZ_FMYN01000006.1"/>
</dbReference>
<comment type="subcellular location">
    <subcellularLocation>
        <location evidence="1">Cell membrane</location>
        <topology evidence="1">Multi-pass membrane protein</topology>
    </subcellularLocation>
</comment>
<evidence type="ECO:0000256" key="6">
    <source>
        <dbReference type="ARBA" id="ARBA00023136"/>
    </source>
</evidence>
<keyword evidence="5 7" id="KW-1133">Transmembrane helix</keyword>